<reference evidence="6 7" key="1">
    <citation type="journal article" date="2021" name="bioRxiv">
        <title>Chromosome-scale and haplotype-resolved genome assembly of a tetraploid potato cultivar.</title>
        <authorList>
            <person name="Sun H."/>
            <person name="Jiao W.-B."/>
            <person name="Krause K."/>
            <person name="Campoy J.A."/>
            <person name="Goel M."/>
            <person name="Folz-Donahue K."/>
            <person name="Kukat C."/>
            <person name="Huettel B."/>
            <person name="Schneeberger K."/>
        </authorList>
    </citation>
    <scope>NUCLEOTIDE SEQUENCE [LARGE SCALE GENOMIC DNA]</scope>
    <source>
        <strain evidence="6">SolTubOtavaFocal</strain>
        <tissue evidence="6">Leaves</tissue>
    </source>
</reference>
<dbReference type="Pfam" id="PF03108">
    <property type="entry name" value="DBD_Tnp_Mut"/>
    <property type="match status" value="1"/>
</dbReference>
<dbReference type="EMBL" id="JAIVGD010000005">
    <property type="protein sequence ID" value="KAH0773581.1"/>
    <property type="molecule type" value="Genomic_DNA"/>
</dbReference>
<evidence type="ECO:0000313" key="7">
    <source>
        <dbReference type="Proteomes" id="UP000826656"/>
    </source>
</evidence>
<dbReference type="PROSITE" id="PS50966">
    <property type="entry name" value="ZF_SWIM"/>
    <property type="match status" value="1"/>
</dbReference>
<gene>
    <name evidence="6" type="ORF">KY290_010718</name>
</gene>
<evidence type="ECO:0000259" key="5">
    <source>
        <dbReference type="PROSITE" id="PS50966"/>
    </source>
</evidence>
<proteinExistence type="predicted"/>
<dbReference type="InterPro" id="IPR007527">
    <property type="entry name" value="Znf_SWIM"/>
</dbReference>
<dbReference type="PANTHER" id="PTHR31973">
    <property type="entry name" value="POLYPROTEIN, PUTATIVE-RELATED"/>
    <property type="match status" value="1"/>
</dbReference>
<evidence type="ECO:0000256" key="2">
    <source>
        <dbReference type="ARBA" id="ARBA00022771"/>
    </source>
</evidence>
<dbReference type="SMART" id="SM00575">
    <property type="entry name" value="ZnF_PMZ"/>
    <property type="match status" value="1"/>
</dbReference>
<keyword evidence="1" id="KW-0479">Metal-binding</keyword>
<protein>
    <recommendedName>
        <fullName evidence="5">SWIM-type domain-containing protein</fullName>
    </recommendedName>
</protein>
<keyword evidence="7" id="KW-1185">Reference proteome</keyword>
<dbReference type="InterPro" id="IPR006564">
    <property type="entry name" value="Znf_PMZ"/>
</dbReference>
<keyword evidence="2 4" id="KW-0863">Zinc-finger</keyword>
<evidence type="ECO:0000313" key="6">
    <source>
        <dbReference type="EMBL" id="KAH0773581.1"/>
    </source>
</evidence>
<dbReference type="InterPro" id="IPR004332">
    <property type="entry name" value="Transposase_MuDR"/>
</dbReference>
<evidence type="ECO:0000256" key="3">
    <source>
        <dbReference type="ARBA" id="ARBA00022833"/>
    </source>
</evidence>
<organism evidence="6 7">
    <name type="scientific">Solanum tuberosum</name>
    <name type="common">Potato</name>
    <dbReference type="NCBI Taxonomy" id="4113"/>
    <lineage>
        <taxon>Eukaryota</taxon>
        <taxon>Viridiplantae</taxon>
        <taxon>Streptophyta</taxon>
        <taxon>Embryophyta</taxon>
        <taxon>Tracheophyta</taxon>
        <taxon>Spermatophyta</taxon>
        <taxon>Magnoliopsida</taxon>
        <taxon>eudicotyledons</taxon>
        <taxon>Gunneridae</taxon>
        <taxon>Pentapetalae</taxon>
        <taxon>asterids</taxon>
        <taxon>lamiids</taxon>
        <taxon>Solanales</taxon>
        <taxon>Solanaceae</taxon>
        <taxon>Solanoideae</taxon>
        <taxon>Solaneae</taxon>
        <taxon>Solanum</taxon>
    </lineage>
</organism>
<dbReference type="PANTHER" id="PTHR31973:SF113">
    <property type="entry name" value="PROTEIN FAR1-RELATED SEQUENCE 5-LIKE"/>
    <property type="match status" value="1"/>
</dbReference>
<dbReference type="Pfam" id="PF04434">
    <property type="entry name" value="SWIM"/>
    <property type="match status" value="1"/>
</dbReference>
<feature type="domain" description="SWIM-type" evidence="5">
    <location>
        <begin position="436"/>
        <end position="468"/>
    </location>
</feature>
<sequence>MASLAILVMHSGRWDNDNCYVDYTIEGVIFKENSTYKELYNVIAMQLGVDTNLIKLKIEYRVKESKTPMLIHNDMGVRVYIMLKKSADDFNKYPICISKMDNSSNITELCESSNQENDMVTSICNDGIVDFETMHLSIGELVEPLCVLGSGSCDGVISDPCNKYVEIDQVYKNKATLKSVMENYAIENRFQYRTVRSNAISYTLECISDECEWLMKASNISKSGMFRIRAFNTDHTCPLKDKVYSQKHATSKLIGGIVKPKFVDHKRKYTPSDIRSDVKIYLGVDVNYSLAWRAKEKALISLRGTTAASYSKLPAYLYMMDITYPGSHIRLKKTDKNEFLYLFVALNNCMQGFDHCRPVIVVDGSHLRGPYNGTFVAASTMDGAETHRGWAMTSNIAESINVALVSARELPIFNFLEEVVPSTEYIYNVTDDGRSFVVCLKNKTCSCGKFQYEEIPCEHAWAVLKRKSLVADGYCSDLYKPKTVLKIYEIPIYPLPDVAEWVIPEYIMYDEVQPPKFKRPPGRPKNKPRSKTKRELLGLKGKHTCSTCGVAGHNRRSCRNRPQEV</sequence>
<name>A0ABQ7VZT5_SOLTU</name>
<dbReference type="Proteomes" id="UP000826656">
    <property type="component" value="Unassembled WGS sequence"/>
</dbReference>
<evidence type="ECO:0000256" key="4">
    <source>
        <dbReference type="PROSITE-ProRule" id="PRU00325"/>
    </source>
</evidence>
<accession>A0ABQ7VZT5</accession>
<evidence type="ECO:0000256" key="1">
    <source>
        <dbReference type="ARBA" id="ARBA00022723"/>
    </source>
</evidence>
<comment type="caution">
    <text evidence="6">The sequence shown here is derived from an EMBL/GenBank/DDBJ whole genome shotgun (WGS) entry which is preliminary data.</text>
</comment>
<keyword evidence="3" id="KW-0862">Zinc</keyword>